<gene>
    <name evidence="2" type="ORF">ILEXP_LOCUS51612</name>
</gene>
<dbReference type="AlphaFoldDB" id="A0ABC8UKJ5"/>
<keyword evidence="3" id="KW-1185">Reference proteome</keyword>
<name>A0ABC8UKJ5_9AQUA</name>
<dbReference type="InterPro" id="IPR036047">
    <property type="entry name" value="F-box-like_dom_sf"/>
</dbReference>
<organism evidence="2 3">
    <name type="scientific">Ilex paraguariensis</name>
    <name type="common">yerba mate</name>
    <dbReference type="NCBI Taxonomy" id="185542"/>
    <lineage>
        <taxon>Eukaryota</taxon>
        <taxon>Viridiplantae</taxon>
        <taxon>Streptophyta</taxon>
        <taxon>Embryophyta</taxon>
        <taxon>Tracheophyta</taxon>
        <taxon>Spermatophyta</taxon>
        <taxon>Magnoliopsida</taxon>
        <taxon>eudicotyledons</taxon>
        <taxon>Gunneridae</taxon>
        <taxon>Pentapetalae</taxon>
        <taxon>asterids</taxon>
        <taxon>campanulids</taxon>
        <taxon>Aquifoliales</taxon>
        <taxon>Aquifoliaceae</taxon>
        <taxon>Ilex</taxon>
    </lineage>
</organism>
<proteinExistence type="predicted"/>
<dbReference type="Pfam" id="PF23310">
    <property type="entry name" value="TPR_27"/>
    <property type="match status" value="1"/>
</dbReference>
<sequence>MGRSNSKTLKIRRRNNGKKNHMVPSIDSIPKELVSEVLARVAAFSSTDFLSARLSCKVFNEVGEDNYVFHHVSLDKFPVIPWRASEEASSFLNKCRESGNPEALYRQGVVDYFSYMRLDSALECLKKAASSGHIGALYVLGIILLFHGDEFKQEGIQLLSGMKESKMSKRRVLKDCRENLKAIIRRIWIKNSIVLENRPVCCTMGDQHKKKEGWASETDEEDNYQYCQACTCDREVASICTMLPRSRVVFG</sequence>
<evidence type="ECO:0000259" key="1">
    <source>
        <dbReference type="Pfam" id="PF23310"/>
    </source>
</evidence>
<dbReference type="InterPro" id="IPR040338">
    <property type="entry name" value="At1g67623-like"/>
</dbReference>
<dbReference type="Proteomes" id="UP001642360">
    <property type="component" value="Unassembled WGS sequence"/>
</dbReference>
<protein>
    <recommendedName>
        <fullName evidence="1">At2g35280-like TPR domain-containing protein</fullName>
    </recommendedName>
</protein>
<evidence type="ECO:0000313" key="2">
    <source>
        <dbReference type="EMBL" id="CAK9181536.1"/>
    </source>
</evidence>
<dbReference type="PANTHER" id="PTHR33784">
    <property type="entry name" value="OS05G0482100 PROTEIN"/>
    <property type="match status" value="1"/>
</dbReference>
<dbReference type="InterPro" id="IPR011990">
    <property type="entry name" value="TPR-like_helical_dom_sf"/>
</dbReference>
<comment type="caution">
    <text evidence="2">The sequence shown here is derived from an EMBL/GenBank/DDBJ whole genome shotgun (WGS) entry which is preliminary data.</text>
</comment>
<accession>A0ABC8UKJ5</accession>
<dbReference type="Gene3D" id="1.25.40.10">
    <property type="entry name" value="Tetratricopeptide repeat domain"/>
    <property type="match status" value="1"/>
</dbReference>
<dbReference type="SUPFAM" id="SSF81383">
    <property type="entry name" value="F-box domain"/>
    <property type="match status" value="1"/>
</dbReference>
<reference evidence="2 3" key="1">
    <citation type="submission" date="2024-02" db="EMBL/GenBank/DDBJ databases">
        <authorList>
            <person name="Vignale AGUSTIN F."/>
            <person name="Sosa J E."/>
            <person name="Modenutti C."/>
        </authorList>
    </citation>
    <scope>NUCLEOTIDE SEQUENCE [LARGE SCALE GENOMIC DNA]</scope>
</reference>
<dbReference type="InterPro" id="IPR057136">
    <property type="entry name" value="At2g35280_TPR_dom"/>
</dbReference>
<evidence type="ECO:0000313" key="3">
    <source>
        <dbReference type="Proteomes" id="UP001642360"/>
    </source>
</evidence>
<dbReference type="PANTHER" id="PTHR33784:SF10">
    <property type="entry name" value="F-BOX PROTEIN"/>
    <property type="match status" value="1"/>
</dbReference>
<dbReference type="SUPFAM" id="SSF81901">
    <property type="entry name" value="HCP-like"/>
    <property type="match status" value="1"/>
</dbReference>
<dbReference type="EMBL" id="CAUOFW020008069">
    <property type="protein sequence ID" value="CAK9181536.1"/>
    <property type="molecule type" value="Genomic_DNA"/>
</dbReference>
<feature type="domain" description="At2g35280-like TPR" evidence="1">
    <location>
        <begin position="76"/>
        <end position="185"/>
    </location>
</feature>